<accession>A0AAV2KFW0</accession>
<dbReference type="Proteomes" id="UP001497482">
    <property type="component" value="Chromosome 17"/>
</dbReference>
<organism evidence="1 2">
    <name type="scientific">Knipowitschia caucasica</name>
    <name type="common">Caucasian dwarf goby</name>
    <name type="synonym">Pomatoschistus caucasicus</name>
    <dbReference type="NCBI Taxonomy" id="637954"/>
    <lineage>
        <taxon>Eukaryota</taxon>
        <taxon>Metazoa</taxon>
        <taxon>Chordata</taxon>
        <taxon>Craniata</taxon>
        <taxon>Vertebrata</taxon>
        <taxon>Euteleostomi</taxon>
        <taxon>Actinopterygii</taxon>
        <taxon>Neopterygii</taxon>
        <taxon>Teleostei</taxon>
        <taxon>Neoteleostei</taxon>
        <taxon>Acanthomorphata</taxon>
        <taxon>Gobiaria</taxon>
        <taxon>Gobiiformes</taxon>
        <taxon>Gobioidei</taxon>
        <taxon>Gobiidae</taxon>
        <taxon>Gobiinae</taxon>
        <taxon>Knipowitschia</taxon>
    </lineage>
</organism>
<sequence>MSDGEQCLYPEYLDEEMSDGEQCLYPEYLDEEMSDGEQCLYPEYLDEEMSDGEQCLYPEYLDEEMSDGEQCLYPEYLDEEMSDGEQCLYPEYLDEEMSDGEQCLYPEYLDEEMSDGEQCLYPEYLDEEMSDGEQCLYPEYLDEEMSDGEQCLYPEYLDEEMSDGEQCLYPEYLDEEMSDGEQCLYPEYLDEEMSDGEQCLYPEYLDEEMSDGEQCLYPECLDEEMSDGEQCLYPEYLDEEMSDGEQCLYPEYLDEEMSDGEQCLYPEYLDEEMSDGEQCLYPEYLDEEMSDGEQCLYPEYLDEEMSDGEQCLYPEYLDEEMSDGEQCLYPEYLDEEMSDGEQCLYPEYLDEEMSDGEQCLYPEYLDEEMSDGEQCLYPEYLDEEMSDGEQCLYPQKRKGGSSQSTEKPFKVTRSLSKGVKSCSAADIRTFLRDTKGMRSVKVENYFPNLKLFSETARPLVWSSSSQVEDALTDQERFRLKKLLSKVRAQVARDTQYCRDRVRLEEGVGGQLVLSHGSASSAGVAVLFSRRCLAVSVETEEVVAGRLLLVRAQLETTTVTFVCVYLPCTGAQRVLMMDTLCECIRDCTDSGDVLFVAGDWNCTVEPQHDRNHPEPHPASSLRLRRLLEVHSLEDVWRTLHPGVREYTWSHCKDNALSLARLDRVYVPGHQLSMCTAAHISPVGISDHSFIVCVIRVSNVRVGSAYWHFNNSLLLDKMFVCAFKVFWESHQRCKAHFVSLQRWWDYGKVQIRQLCQEYTHGVTRDRARLVKELETTVVELQRLAVSTGERGCLQSLKAQKSAASSQ</sequence>
<dbReference type="EMBL" id="OZ035839">
    <property type="protein sequence ID" value="CAL1587077.1"/>
    <property type="molecule type" value="Genomic_DNA"/>
</dbReference>
<dbReference type="AlphaFoldDB" id="A0AAV2KFW0"/>
<dbReference type="SUPFAM" id="SSF56219">
    <property type="entry name" value="DNase I-like"/>
    <property type="match status" value="1"/>
</dbReference>
<dbReference type="CDD" id="cd09076">
    <property type="entry name" value="L1-EN"/>
    <property type="match status" value="1"/>
</dbReference>
<evidence type="ECO:0000313" key="2">
    <source>
        <dbReference type="Proteomes" id="UP001497482"/>
    </source>
</evidence>
<dbReference type="InterPro" id="IPR036691">
    <property type="entry name" value="Endo/exonu/phosph_ase_sf"/>
</dbReference>
<gene>
    <name evidence="1" type="ORF">KC01_LOCUS17048</name>
</gene>
<evidence type="ECO:0000313" key="1">
    <source>
        <dbReference type="EMBL" id="CAL1587077.1"/>
    </source>
</evidence>
<name>A0AAV2KFW0_KNICA</name>
<reference evidence="1 2" key="1">
    <citation type="submission" date="2024-04" db="EMBL/GenBank/DDBJ databases">
        <authorList>
            <person name="Waldvogel A.-M."/>
            <person name="Schoenle A."/>
        </authorList>
    </citation>
    <scope>NUCLEOTIDE SEQUENCE [LARGE SCALE GENOMIC DNA]</scope>
</reference>
<protein>
    <recommendedName>
        <fullName evidence="3">Endonuclease/exonuclease/phosphatase domain-containing protein</fullName>
    </recommendedName>
</protein>
<dbReference type="Gene3D" id="3.60.10.10">
    <property type="entry name" value="Endonuclease/exonuclease/phosphatase"/>
    <property type="match status" value="1"/>
</dbReference>
<proteinExistence type="predicted"/>
<evidence type="ECO:0008006" key="3">
    <source>
        <dbReference type="Google" id="ProtNLM"/>
    </source>
</evidence>
<keyword evidence="2" id="KW-1185">Reference proteome</keyword>